<organism evidence="1 2">
    <name type="scientific">Corchorus capsularis</name>
    <name type="common">Jute</name>
    <dbReference type="NCBI Taxonomy" id="210143"/>
    <lineage>
        <taxon>Eukaryota</taxon>
        <taxon>Viridiplantae</taxon>
        <taxon>Streptophyta</taxon>
        <taxon>Embryophyta</taxon>
        <taxon>Tracheophyta</taxon>
        <taxon>Spermatophyta</taxon>
        <taxon>Magnoliopsida</taxon>
        <taxon>eudicotyledons</taxon>
        <taxon>Gunneridae</taxon>
        <taxon>Pentapetalae</taxon>
        <taxon>rosids</taxon>
        <taxon>malvids</taxon>
        <taxon>Malvales</taxon>
        <taxon>Malvaceae</taxon>
        <taxon>Grewioideae</taxon>
        <taxon>Apeibeae</taxon>
        <taxon>Corchorus</taxon>
    </lineage>
</organism>
<dbReference type="EMBL" id="AWWV01010030">
    <property type="protein sequence ID" value="OMO82331.1"/>
    <property type="molecule type" value="Genomic_DNA"/>
</dbReference>
<sequence length="85" mass="9631">MATFHHLLHPPTTSSPPSFRTLVSINGKPKFFSSHKRYYLNSPFLCFSSKTPSPSADNNPSNFCIIEGPETVQDFEQMQLQLMII</sequence>
<reference evidence="1 2" key="1">
    <citation type="submission" date="2013-09" db="EMBL/GenBank/DDBJ databases">
        <title>Corchorus capsularis genome sequencing.</title>
        <authorList>
            <person name="Alam M."/>
            <person name="Haque M.S."/>
            <person name="Islam M.S."/>
            <person name="Emdad E.M."/>
            <person name="Islam M.M."/>
            <person name="Ahmed B."/>
            <person name="Halim A."/>
            <person name="Hossen Q.M.M."/>
            <person name="Hossain M.Z."/>
            <person name="Ahmed R."/>
            <person name="Khan M.M."/>
            <person name="Islam R."/>
            <person name="Rashid M.M."/>
            <person name="Khan S.A."/>
            <person name="Rahman M.S."/>
            <person name="Alam M."/>
        </authorList>
    </citation>
    <scope>NUCLEOTIDE SEQUENCE [LARGE SCALE GENOMIC DNA]</scope>
    <source>
        <strain evidence="2">cv. CVL-1</strain>
        <tissue evidence="1">Whole seedling</tissue>
    </source>
</reference>
<gene>
    <name evidence="1" type="ORF">CCACVL1_11979</name>
</gene>
<keyword evidence="2" id="KW-1185">Reference proteome</keyword>
<evidence type="ECO:0000313" key="2">
    <source>
        <dbReference type="Proteomes" id="UP000188268"/>
    </source>
</evidence>
<proteinExistence type="predicted"/>
<dbReference type="Proteomes" id="UP000188268">
    <property type="component" value="Unassembled WGS sequence"/>
</dbReference>
<protein>
    <submittedName>
        <fullName evidence="1">Uncharacterized protein</fullName>
    </submittedName>
</protein>
<dbReference type="OrthoDB" id="201720at2759"/>
<dbReference type="AlphaFoldDB" id="A0A1R3IIJ0"/>
<evidence type="ECO:0000313" key="1">
    <source>
        <dbReference type="EMBL" id="OMO82331.1"/>
    </source>
</evidence>
<dbReference type="Gramene" id="OMO82331">
    <property type="protein sequence ID" value="OMO82331"/>
    <property type="gene ID" value="CCACVL1_11979"/>
</dbReference>
<accession>A0A1R3IIJ0</accession>
<name>A0A1R3IIJ0_COCAP</name>
<comment type="caution">
    <text evidence="1">The sequence shown here is derived from an EMBL/GenBank/DDBJ whole genome shotgun (WGS) entry which is preliminary data.</text>
</comment>